<sequence length="175" mass="18880">MVAIALAGFSASALAQWQWIDGEGRKVFSDRPPPPTVPPHQILKAPRGAAQAVPSATYGPPPQVREDEEEAAGDNAVPAQADAPAQEQAQVQQRAAQEAEAAQRAELEKRNAEIEKRNAQARQANCRNARERLAQLQPGRRVSTVDAQGNVGFMDDATRAAEREQAQQAIRANCN</sequence>
<name>A0A0U1PZF7_9BURK</name>
<evidence type="ECO:0000256" key="1">
    <source>
        <dbReference type="SAM" id="MobiDB-lite"/>
    </source>
</evidence>
<dbReference type="PATRIC" id="fig|1610491.3.peg.1693"/>
<protein>
    <recommendedName>
        <fullName evidence="4">DUF4124 domain-containing protein</fullName>
    </recommendedName>
</protein>
<gene>
    <name evidence="2" type="ORF">AAV94_07965</name>
</gene>
<evidence type="ECO:0000313" key="3">
    <source>
        <dbReference type="Proteomes" id="UP000050580"/>
    </source>
</evidence>
<comment type="caution">
    <text evidence="2">The sequence shown here is derived from an EMBL/GenBank/DDBJ whole genome shotgun (WGS) entry which is preliminary data.</text>
</comment>
<feature type="compositionally biased region" description="Low complexity" evidence="1">
    <location>
        <begin position="76"/>
        <end position="100"/>
    </location>
</feature>
<dbReference type="Proteomes" id="UP000050580">
    <property type="component" value="Unassembled WGS sequence"/>
</dbReference>
<dbReference type="AlphaFoldDB" id="A0A0U1PZF7"/>
<dbReference type="STRING" id="1610491.AAV94_07965"/>
<evidence type="ECO:0008006" key="4">
    <source>
        <dbReference type="Google" id="ProtNLM"/>
    </source>
</evidence>
<feature type="region of interest" description="Disordered" evidence="1">
    <location>
        <begin position="25"/>
        <end position="106"/>
    </location>
</feature>
<dbReference type="EMBL" id="LBNQ01000024">
    <property type="protein sequence ID" value="KKW67902.1"/>
    <property type="molecule type" value="Genomic_DNA"/>
</dbReference>
<evidence type="ECO:0000313" key="2">
    <source>
        <dbReference type="EMBL" id="KKW67902.1"/>
    </source>
</evidence>
<accession>A0A0U1PZF7</accession>
<reference evidence="2 3" key="1">
    <citation type="submission" date="2015-05" db="EMBL/GenBank/DDBJ databases">
        <title>Draft genome sequence of Lampropedia sp. CT6, isolated from the microbial mat of a hot water spring, located at Manikaran, India.</title>
        <authorList>
            <person name="Tripathi C."/>
            <person name="Rani P."/>
            <person name="Mahato N.K."/>
            <person name="Lal R."/>
        </authorList>
    </citation>
    <scope>NUCLEOTIDE SEQUENCE [LARGE SCALE GENOMIC DNA]</scope>
    <source>
        <strain evidence="2 3">CT6</strain>
    </source>
</reference>
<proteinExistence type="predicted"/>
<keyword evidence="3" id="KW-1185">Reference proteome</keyword>
<organism evidence="2 3">
    <name type="scientific">Lampropedia cohaerens</name>
    <dbReference type="NCBI Taxonomy" id="1610491"/>
    <lineage>
        <taxon>Bacteria</taxon>
        <taxon>Pseudomonadati</taxon>
        <taxon>Pseudomonadota</taxon>
        <taxon>Betaproteobacteria</taxon>
        <taxon>Burkholderiales</taxon>
        <taxon>Comamonadaceae</taxon>
        <taxon>Lampropedia</taxon>
    </lineage>
</organism>